<sequence length="110" mass="12207">MELSFEHRSLRDLCEDPTKAERELGEATATTLHARLSDLRAIERIGQIPVGNPQAYGDPNGARMSIDLGNNYKLVFCANHNKLPIAASGVVDWSRVTRIRILGIEKHALD</sequence>
<organism evidence="1 2">
    <name type="scientific">Azospira inquinata</name>
    <dbReference type="NCBI Taxonomy" id="2785627"/>
    <lineage>
        <taxon>Bacteria</taxon>
        <taxon>Pseudomonadati</taxon>
        <taxon>Pseudomonadota</taxon>
        <taxon>Betaproteobacteria</taxon>
        <taxon>Rhodocyclales</taxon>
        <taxon>Rhodocyclaceae</taxon>
        <taxon>Azospira</taxon>
    </lineage>
</organism>
<name>A0A975SQH1_9RHOO</name>
<keyword evidence="2" id="KW-1185">Reference proteome</keyword>
<dbReference type="Proteomes" id="UP000683428">
    <property type="component" value="Chromosome"/>
</dbReference>
<evidence type="ECO:0008006" key="3">
    <source>
        <dbReference type="Google" id="ProtNLM"/>
    </source>
</evidence>
<gene>
    <name evidence="1" type="ORF">Azoinq_07140</name>
</gene>
<dbReference type="KEGG" id="aiq:Azoinq_07140"/>
<evidence type="ECO:0000313" key="2">
    <source>
        <dbReference type="Proteomes" id="UP000683428"/>
    </source>
</evidence>
<dbReference type="AlphaFoldDB" id="A0A975SQH1"/>
<dbReference type="EMBL" id="CP064782">
    <property type="protein sequence ID" value="QWT50351.1"/>
    <property type="molecule type" value="Genomic_DNA"/>
</dbReference>
<protein>
    <recommendedName>
        <fullName evidence="3">Killer suppression protein HigA</fullName>
    </recommendedName>
</protein>
<accession>A0A975SQH1</accession>
<dbReference type="RefSeq" id="WP_216130544.1">
    <property type="nucleotide sequence ID" value="NZ_CP064782.1"/>
</dbReference>
<evidence type="ECO:0000313" key="1">
    <source>
        <dbReference type="EMBL" id="QWT50351.1"/>
    </source>
</evidence>
<proteinExistence type="predicted"/>
<reference evidence="1" key="1">
    <citation type="submission" date="2020-11" db="EMBL/GenBank/DDBJ databases">
        <title>Azospira inquinata sp. nov.</title>
        <authorList>
            <person name="Moe W.M."/>
            <person name="Mikes M.C."/>
        </authorList>
    </citation>
    <scope>NUCLEOTIDE SEQUENCE</scope>
    <source>
        <strain evidence="1">Azo-3</strain>
    </source>
</reference>